<sequence length="97" mass="11064">MIPIEKEEFTADPKLATRLNHLTLSHSHRRASAQLVPNEDPSNASIRRKREVRKALSLSLPDKESIHGIISPILSKRKRSIKGKNRVKVSQVQKTFF</sequence>
<protein>
    <submittedName>
        <fullName evidence="1">Uncharacterized protein</fullName>
    </submittedName>
</protein>
<dbReference type="AlphaFoldDB" id="A0A218VPW1"/>
<accession>A0A218VPW1</accession>
<reference evidence="2" key="1">
    <citation type="journal article" date="2017" name="Plant J.">
        <title>The pomegranate (Punica granatum L.) genome and the genomics of punicalagin biosynthesis.</title>
        <authorList>
            <person name="Qin G."/>
            <person name="Xu C."/>
            <person name="Ming R."/>
            <person name="Tang H."/>
            <person name="Guyot R."/>
            <person name="Kramer E.M."/>
            <person name="Hu Y."/>
            <person name="Yi X."/>
            <person name="Qi Y."/>
            <person name="Xu X."/>
            <person name="Gao Z."/>
            <person name="Pan H."/>
            <person name="Jian J."/>
            <person name="Tian Y."/>
            <person name="Yue Z."/>
            <person name="Xu Y."/>
        </authorList>
    </citation>
    <scope>NUCLEOTIDE SEQUENCE [LARGE SCALE GENOMIC DNA]</scope>
    <source>
        <strain evidence="2">cv. Dabenzi</strain>
    </source>
</reference>
<evidence type="ECO:0000313" key="1">
    <source>
        <dbReference type="EMBL" id="OWM62547.1"/>
    </source>
</evidence>
<dbReference type="Proteomes" id="UP000197138">
    <property type="component" value="Unassembled WGS sequence"/>
</dbReference>
<gene>
    <name evidence="1" type="ORF">CDL15_Pgr000070</name>
</gene>
<comment type="caution">
    <text evidence="1">The sequence shown here is derived from an EMBL/GenBank/DDBJ whole genome shotgun (WGS) entry which is preliminary data.</text>
</comment>
<organism evidence="1 2">
    <name type="scientific">Punica granatum</name>
    <name type="common">Pomegranate</name>
    <dbReference type="NCBI Taxonomy" id="22663"/>
    <lineage>
        <taxon>Eukaryota</taxon>
        <taxon>Viridiplantae</taxon>
        <taxon>Streptophyta</taxon>
        <taxon>Embryophyta</taxon>
        <taxon>Tracheophyta</taxon>
        <taxon>Spermatophyta</taxon>
        <taxon>Magnoliopsida</taxon>
        <taxon>eudicotyledons</taxon>
        <taxon>Gunneridae</taxon>
        <taxon>Pentapetalae</taxon>
        <taxon>rosids</taxon>
        <taxon>malvids</taxon>
        <taxon>Myrtales</taxon>
        <taxon>Lythraceae</taxon>
        <taxon>Punica</taxon>
    </lineage>
</organism>
<name>A0A218VPW1_PUNGR</name>
<evidence type="ECO:0000313" key="2">
    <source>
        <dbReference type="Proteomes" id="UP000197138"/>
    </source>
</evidence>
<proteinExistence type="predicted"/>
<dbReference type="EMBL" id="MTKT01017324">
    <property type="protein sequence ID" value="OWM62547.1"/>
    <property type="molecule type" value="Genomic_DNA"/>
</dbReference>